<evidence type="ECO:0000256" key="5">
    <source>
        <dbReference type="SAM" id="Phobius"/>
    </source>
</evidence>
<dbReference type="InterPro" id="IPR004358">
    <property type="entry name" value="Sig_transdc_His_kin-like_C"/>
</dbReference>
<dbReference type="Gene3D" id="1.10.287.130">
    <property type="match status" value="1"/>
</dbReference>
<dbReference type="InterPro" id="IPR003661">
    <property type="entry name" value="HisK_dim/P_dom"/>
</dbReference>
<dbReference type="Proteomes" id="UP000192266">
    <property type="component" value="Unassembled WGS sequence"/>
</dbReference>
<keyword evidence="8" id="KW-0418">Kinase</keyword>
<feature type="signal peptide" evidence="6">
    <location>
        <begin position="1"/>
        <end position="19"/>
    </location>
</feature>
<comment type="catalytic activity">
    <reaction evidence="1">
        <text>ATP + protein L-histidine = ADP + protein N-phospho-L-histidine.</text>
        <dbReference type="EC" id="2.7.13.3"/>
    </reaction>
</comment>
<feature type="transmembrane region" description="Helical" evidence="5">
    <location>
        <begin position="345"/>
        <end position="369"/>
    </location>
</feature>
<feature type="coiled-coil region" evidence="4">
    <location>
        <begin position="420"/>
        <end position="458"/>
    </location>
</feature>
<gene>
    <name evidence="8" type="ORF">SAMN00120144_3755</name>
</gene>
<dbReference type="PANTHER" id="PTHR43065">
    <property type="entry name" value="SENSOR HISTIDINE KINASE"/>
    <property type="match status" value="1"/>
</dbReference>
<dbReference type="SUPFAM" id="SSF49785">
    <property type="entry name" value="Galactose-binding domain-like"/>
    <property type="match status" value="1"/>
</dbReference>
<protein>
    <recommendedName>
        <fullName evidence="2">histidine kinase</fullName>
        <ecNumber evidence="2">2.7.13.3</ecNumber>
    </recommendedName>
</protein>
<dbReference type="SMART" id="SM00388">
    <property type="entry name" value="HisKA"/>
    <property type="match status" value="1"/>
</dbReference>
<feature type="transmembrane region" description="Helical" evidence="5">
    <location>
        <begin position="259"/>
        <end position="284"/>
    </location>
</feature>
<dbReference type="RefSeq" id="WP_084447506.1">
    <property type="nucleotide sequence ID" value="NZ_FWWW01000097.1"/>
</dbReference>
<evidence type="ECO:0000256" key="3">
    <source>
        <dbReference type="ARBA" id="ARBA00022553"/>
    </source>
</evidence>
<dbReference type="OrthoDB" id="9806995at2"/>
<feature type="transmembrane region" description="Helical" evidence="5">
    <location>
        <begin position="375"/>
        <end position="395"/>
    </location>
</feature>
<feature type="transmembrane region" description="Helical" evidence="5">
    <location>
        <begin position="228"/>
        <end position="247"/>
    </location>
</feature>
<feature type="transmembrane region" description="Helical" evidence="5">
    <location>
        <begin position="291"/>
        <end position="309"/>
    </location>
</feature>
<feature type="transmembrane region" description="Helical" evidence="5">
    <location>
        <begin position="196"/>
        <end position="216"/>
    </location>
</feature>
<dbReference type="Gene3D" id="3.30.565.10">
    <property type="entry name" value="Histidine kinase-like ATPase, C-terminal domain"/>
    <property type="match status" value="1"/>
</dbReference>
<proteinExistence type="predicted"/>
<keyword evidence="4" id="KW-0175">Coiled coil</keyword>
<evidence type="ECO:0000313" key="9">
    <source>
        <dbReference type="Proteomes" id="UP000192266"/>
    </source>
</evidence>
<evidence type="ECO:0000256" key="6">
    <source>
        <dbReference type="SAM" id="SignalP"/>
    </source>
</evidence>
<dbReference type="InterPro" id="IPR005467">
    <property type="entry name" value="His_kinase_dom"/>
</dbReference>
<dbReference type="Gene3D" id="2.60.120.260">
    <property type="entry name" value="Galactose-binding domain-like"/>
    <property type="match status" value="1"/>
</dbReference>
<dbReference type="InterPro" id="IPR036097">
    <property type="entry name" value="HisK_dim/P_sf"/>
</dbReference>
<sequence length="717" mass="78395">MRFLLLLVACGLLFLSAAAAPLPADTAILQVSRLPAKGLLLKQGWRYQVGDNPQWARPDFNDSAWDTINPTRPRRELPAALGSGISWLRLHFRLADSLRQQELVVNARLLGACDIYLNGQLLAHQGTLDANPAQVQPQGWTGPVVLPKSARAEQVLAVRYAPWQPLLRGSSYSPQLAVRLSSPPQYWQGEARRKGAVAPFLVLVGISALLTLLHLAFFRYNPAQRANLYFAGFALTVLLGSLTYYYYSVSDFPAPVFGMSVLTVARTLGIMSGLWSMRALYALFTLRPGRLYAAFWVGYGALVVLLILAPYHPAALLAMVGFGILTTAEQLRMTTQAMRQGKRGAGIIGAGYACELLAGFACIGVIVLYPNGLLLNLLLMLTSVLRALGISLFLAREFALDSQLLQVKLSEVERLSAQTLAQEQDKQALLAAQNETLEQQVQQRTEQLQRSLTDLRATQAQLIQKEKMASLGELTAGIAHEIQNPLNFVTNFSDLSSELVAELREEQAKGVAADAALQEELFEDLTQNLDKIGHHGRRAAGIVKGMLEHSQTSAGERRPTNLNALTEEYLRLAYQGLRAKDKSFNVELTTDFAIGLTPVTMVGPDVGRVLLNLFTNAFYAVRQRQQQGEAGYQPTVRVSTQQVEGQVHLRVQDNGTGMSQAVREKIFQPFFTTKPPGEGTGLGLSLSYDIIAQGHGGGLAVESQEGHGSEFTISLPH</sequence>
<dbReference type="EC" id="2.7.13.3" evidence="2"/>
<keyword evidence="8" id="KW-0808">Transferase</keyword>
<name>A0A1W1W306_9BACT</name>
<evidence type="ECO:0000259" key="7">
    <source>
        <dbReference type="PROSITE" id="PS50109"/>
    </source>
</evidence>
<organism evidence="8 9">
    <name type="scientific">Hymenobacter roseosalivarius DSM 11622</name>
    <dbReference type="NCBI Taxonomy" id="645990"/>
    <lineage>
        <taxon>Bacteria</taxon>
        <taxon>Pseudomonadati</taxon>
        <taxon>Bacteroidota</taxon>
        <taxon>Cytophagia</taxon>
        <taxon>Cytophagales</taxon>
        <taxon>Hymenobacteraceae</taxon>
        <taxon>Hymenobacter</taxon>
    </lineage>
</organism>
<keyword evidence="9" id="KW-1185">Reference proteome</keyword>
<dbReference type="InterPro" id="IPR036890">
    <property type="entry name" value="HATPase_C_sf"/>
</dbReference>
<dbReference type="SUPFAM" id="SSF55874">
    <property type="entry name" value="ATPase domain of HSP90 chaperone/DNA topoisomerase II/histidine kinase"/>
    <property type="match status" value="1"/>
</dbReference>
<dbReference type="PANTHER" id="PTHR43065:SF42">
    <property type="entry name" value="TWO-COMPONENT SENSOR PPRA"/>
    <property type="match status" value="1"/>
</dbReference>
<dbReference type="SMART" id="SM00387">
    <property type="entry name" value="HATPase_c"/>
    <property type="match status" value="1"/>
</dbReference>
<keyword evidence="5" id="KW-1133">Transmembrane helix</keyword>
<evidence type="ECO:0000256" key="4">
    <source>
        <dbReference type="SAM" id="Coils"/>
    </source>
</evidence>
<feature type="chain" id="PRO_5012099636" description="histidine kinase" evidence="6">
    <location>
        <begin position="20"/>
        <end position="717"/>
    </location>
</feature>
<dbReference type="AlphaFoldDB" id="A0A1W1W306"/>
<dbReference type="InterPro" id="IPR008979">
    <property type="entry name" value="Galactose-bd-like_sf"/>
</dbReference>
<dbReference type="InterPro" id="IPR003594">
    <property type="entry name" value="HATPase_dom"/>
</dbReference>
<keyword evidence="6" id="KW-0732">Signal</keyword>
<dbReference type="Pfam" id="PF02518">
    <property type="entry name" value="HATPase_c"/>
    <property type="match status" value="1"/>
</dbReference>
<dbReference type="InterPro" id="IPR011623">
    <property type="entry name" value="7TMR_DISM_rcpt_extracell_dom1"/>
</dbReference>
<evidence type="ECO:0000313" key="8">
    <source>
        <dbReference type="EMBL" id="SMC00009.1"/>
    </source>
</evidence>
<dbReference type="CDD" id="cd00082">
    <property type="entry name" value="HisKA"/>
    <property type="match status" value="1"/>
</dbReference>
<keyword evidence="5" id="KW-0812">Transmembrane</keyword>
<dbReference type="SUPFAM" id="SSF47384">
    <property type="entry name" value="Homodimeric domain of signal transducing histidine kinase"/>
    <property type="match status" value="1"/>
</dbReference>
<dbReference type="PRINTS" id="PR00344">
    <property type="entry name" value="BCTRLSENSOR"/>
</dbReference>
<reference evidence="8 9" key="1">
    <citation type="submission" date="2017-04" db="EMBL/GenBank/DDBJ databases">
        <authorList>
            <person name="Afonso C.L."/>
            <person name="Miller P.J."/>
            <person name="Scott M.A."/>
            <person name="Spackman E."/>
            <person name="Goraichik I."/>
            <person name="Dimitrov K.M."/>
            <person name="Suarez D.L."/>
            <person name="Swayne D.E."/>
        </authorList>
    </citation>
    <scope>NUCLEOTIDE SEQUENCE [LARGE SCALE GENOMIC DNA]</scope>
    <source>
        <strain evidence="8 9">DSM 11622</strain>
    </source>
</reference>
<dbReference type="PROSITE" id="PS50109">
    <property type="entry name" value="HIS_KIN"/>
    <property type="match status" value="1"/>
</dbReference>
<evidence type="ECO:0000256" key="2">
    <source>
        <dbReference type="ARBA" id="ARBA00012438"/>
    </source>
</evidence>
<keyword evidence="5" id="KW-0472">Membrane</keyword>
<dbReference type="EMBL" id="FWWW01000097">
    <property type="protein sequence ID" value="SMC00009.1"/>
    <property type="molecule type" value="Genomic_DNA"/>
</dbReference>
<dbReference type="STRING" id="645990.SAMN00120144_3755"/>
<feature type="domain" description="Histidine kinase" evidence="7">
    <location>
        <begin position="477"/>
        <end position="717"/>
    </location>
</feature>
<keyword evidence="3" id="KW-0597">Phosphoprotein</keyword>
<accession>A0A1W1W306</accession>
<dbReference type="GO" id="GO:0000155">
    <property type="term" value="F:phosphorelay sensor kinase activity"/>
    <property type="evidence" value="ECO:0007669"/>
    <property type="project" value="InterPro"/>
</dbReference>
<evidence type="ECO:0000256" key="1">
    <source>
        <dbReference type="ARBA" id="ARBA00000085"/>
    </source>
</evidence>
<dbReference type="Pfam" id="PF07695">
    <property type="entry name" value="7TMR-DISM_7TM"/>
    <property type="match status" value="1"/>
</dbReference>